<dbReference type="SUPFAM" id="SSF46600">
    <property type="entry name" value="C-terminal UvrC-binding domain of UvrB"/>
    <property type="match status" value="1"/>
</dbReference>
<dbReference type="CDD" id="cd10434">
    <property type="entry name" value="GIY-YIG_UvrC_Cho"/>
    <property type="match status" value="1"/>
</dbReference>
<keyword evidence="2" id="KW-0227">DNA damage</keyword>
<protein>
    <recommendedName>
        <fullName evidence="10">Excinuclease ABC subunit C</fullName>
    </recommendedName>
</protein>
<keyword evidence="5" id="KW-0234">DNA repair</keyword>
<keyword evidence="1" id="KW-0963">Cytoplasm</keyword>
<dbReference type="InterPro" id="IPR000305">
    <property type="entry name" value="GIY-YIG_endonuc"/>
</dbReference>
<proteinExistence type="predicted"/>
<organism evidence="8 9">
    <name type="scientific">Candidatus Uhrbacteria bacterium CG_4_9_14_0_2_um_filter_41_50</name>
    <dbReference type="NCBI Taxonomy" id="1975031"/>
    <lineage>
        <taxon>Bacteria</taxon>
        <taxon>Candidatus Uhriibacteriota</taxon>
    </lineage>
</organism>
<evidence type="ECO:0000256" key="1">
    <source>
        <dbReference type="ARBA" id="ARBA00022490"/>
    </source>
</evidence>
<evidence type="ECO:0000256" key="4">
    <source>
        <dbReference type="ARBA" id="ARBA00022881"/>
    </source>
</evidence>
<dbReference type="SUPFAM" id="SSF82771">
    <property type="entry name" value="GIY-YIG endonuclease"/>
    <property type="match status" value="1"/>
</dbReference>
<dbReference type="InterPro" id="IPR001943">
    <property type="entry name" value="UVR_dom"/>
</dbReference>
<dbReference type="Gene3D" id="3.30.420.340">
    <property type="entry name" value="UvrC, RNAse H endonuclease domain"/>
    <property type="match status" value="1"/>
</dbReference>
<dbReference type="SMART" id="SM00465">
    <property type="entry name" value="GIYc"/>
    <property type="match status" value="1"/>
</dbReference>
<feature type="domain" description="UvrC family homology region profile" evidence="7">
    <location>
        <begin position="215"/>
        <end position="371"/>
    </location>
</feature>
<dbReference type="EMBL" id="PFSI01000030">
    <property type="protein sequence ID" value="PJC24603.1"/>
    <property type="molecule type" value="Genomic_DNA"/>
</dbReference>
<dbReference type="InterPro" id="IPR036876">
    <property type="entry name" value="UVR_dom_sf"/>
</dbReference>
<dbReference type="PANTHER" id="PTHR30562">
    <property type="entry name" value="UVRC/OXIDOREDUCTASE"/>
    <property type="match status" value="1"/>
</dbReference>
<comment type="caution">
    <text evidence="8">The sequence shown here is derived from an EMBL/GenBank/DDBJ whole genome shotgun (WGS) entry which is preliminary data.</text>
</comment>
<accession>A0A2M8EPD5</accession>
<dbReference type="GO" id="GO:0009380">
    <property type="term" value="C:excinuclease repair complex"/>
    <property type="evidence" value="ECO:0007669"/>
    <property type="project" value="TreeGrafter"/>
</dbReference>
<dbReference type="InterPro" id="IPR038476">
    <property type="entry name" value="UvrC_RNase_H_dom_sf"/>
</dbReference>
<dbReference type="InterPro" id="IPR047296">
    <property type="entry name" value="GIY-YIG_UvrC_Cho"/>
</dbReference>
<dbReference type="PANTHER" id="PTHR30562:SF1">
    <property type="entry name" value="UVRABC SYSTEM PROTEIN C"/>
    <property type="match status" value="1"/>
</dbReference>
<dbReference type="InterPro" id="IPR050066">
    <property type="entry name" value="UvrABC_protein_C"/>
</dbReference>
<dbReference type="Pfam" id="PF01541">
    <property type="entry name" value="GIY-YIG"/>
    <property type="match status" value="1"/>
</dbReference>
<dbReference type="GO" id="GO:0006289">
    <property type="term" value="P:nucleotide-excision repair"/>
    <property type="evidence" value="ECO:0007669"/>
    <property type="project" value="InterPro"/>
</dbReference>
<gene>
    <name evidence="8" type="ORF">CO057_01910</name>
</gene>
<dbReference type="FunFam" id="3.40.1440.10:FF:000001">
    <property type="entry name" value="UvrABC system protein C"/>
    <property type="match status" value="1"/>
</dbReference>
<evidence type="ECO:0000313" key="9">
    <source>
        <dbReference type="Proteomes" id="UP000230251"/>
    </source>
</evidence>
<feature type="domain" description="GIY-YIG" evidence="6">
    <location>
        <begin position="15"/>
        <end position="92"/>
    </location>
</feature>
<evidence type="ECO:0000256" key="3">
    <source>
        <dbReference type="ARBA" id="ARBA00022769"/>
    </source>
</evidence>
<evidence type="ECO:0000259" key="7">
    <source>
        <dbReference type="PROSITE" id="PS50165"/>
    </source>
</evidence>
<keyword evidence="3" id="KW-0228">DNA excision</keyword>
<dbReference type="Gene3D" id="3.40.1440.10">
    <property type="entry name" value="GIY-YIG endonuclease"/>
    <property type="match status" value="1"/>
</dbReference>
<dbReference type="GO" id="GO:0009381">
    <property type="term" value="F:excinuclease ABC activity"/>
    <property type="evidence" value="ECO:0007669"/>
    <property type="project" value="InterPro"/>
</dbReference>
<evidence type="ECO:0000313" key="8">
    <source>
        <dbReference type="EMBL" id="PJC24603.1"/>
    </source>
</evidence>
<dbReference type="PROSITE" id="PS50165">
    <property type="entry name" value="UVRC"/>
    <property type="match status" value="1"/>
</dbReference>
<dbReference type="Pfam" id="PF08459">
    <property type="entry name" value="UvrC_RNaseH_dom"/>
    <property type="match status" value="1"/>
</dbReference>
<dbReference type="InterPro" id="IPR001162">
    <property type="entry name" value="UvrC_RNase_H_dom"/>
</dbReference>
<name>A0A2M8EPD5_9BACT</name>
<evidence type="ECO:0008006" key="10">
    <source>
        <dbReference type="Google" id="ProtNLM"/>
    </source>
</evidence>
<dbReference type="Pfam" id="PF02151">
    <property type="entry name" value="UVR"/>
    <property type="match status" value="1"/>
</dbReference>
<dbReference type="AlphaFoldDB" id="A0A2M8EPD5"/>
<dbReference type="PROSITE" id="PS50164">
    <property type="entry name" value="GIY_YIG"/>
    <property type="match status" value="1"/>
</dbReference>
<evidence type="ECO:0000256" key="2">
    <source>
        <dbReference type="ARBA" id="ARBA00022763"/>
    </source>
</evidence>
<dbReference type="Proteomes" id="UP000230251">
    <property type="component" value="Unassembled WGS sequence"/>
</dbReference>
<reference evidence="9" key="1">
    <citation type="submission" date="2017-09" db="EMBL/GenBank/DDBJ databases">
        <title>Depth-based differentiation of microbial function through sediment-hosted aquifers and enrichment of novel symbionts in the deep terrestrial subsurface.</title>
        <authorList>
            <person name="Probst A.J."/>
            <person name="Ladd B."/>
            <person name="Jarett J.K."/>
            <person name="Geller-Mcgrath D.E."/>
            <person name="Sieber C.M.K."/>
            <person name="Emerson J.B."/>
            <person name="Anantharaman K."/>
            <person name="Thomas B.C."/>
            <person name="Malmstrom R."/>
            <person name="Stieglmeier M."/>
            <person name="Klingl A."/>
            <person name="Woyke T."/>
            <person name="Ryan C.M."/>
            <person name="Banfield J.F."/>
        </authorList>
    </citation>
    <scope>NUCLEOTIDE SEQUENCE [LARGE SCALE GENOMIC DNA]</scope>
</reference>
<evidence type="ECO:0000259" key="6">
    <source>
        <dbReference type="PROSITE" id="PS50164"/>
    </source>
</evidence>
<dbReference type="InterPro" id="IPR035901">
    <property type="entry name" value="GIY-YIG_endonuc_sf"/>
</dbReference>
<evidence type="ECO:0000256" key="5">
    <source>
        <dbReference type="ARBA" id="ARBA00023204"/>
    </source>
</evidence>
<sequence>MILNYVKIKNKKLPDAPGVYLYFDTNDKILYVGKATSLKKRVNSYFNKAHNSRLAELVSSIKRIDYIQTSTVIEALVLEANKIKELKPKYNILLKDDKSFLYLVITNEDFPRPLLLRGHELEREGIKPFAKTLSVTVHKKYLAVYGPYPSGRALRKALDLIRQIIPWSTCAPQQTGKQLRKCFNAQIGECPGVCANLISKKDYAVIIKNLMMFFDGNRKGLLRSLRAQIRRAAANEDYRAAAHLKRQINSLEHIQDVALIRQEDIELPFATKIKSDFLDIEGRLEAYDISNISGTSAVGSMVVFENQKPAKEKYRKFKIKTVKGANDVAMMEEVMRRRLARAKAQPNAWSLPELLIIDGGLGQIGRVRKVMNEFEVNIPLVGIAKGPDRKQDLLVFDRNNPELSRITTAYKVVLQNARDEAHRFAVAYHRRLRSGR</sequence>
<keyword evidence="4" id="KW-0267">Excision nuclease</keyword>